<dbReference type="EMBL" id="LCAH01000012">
    <property type="protein sequence ID" value="KKR86489.1"/>
    <property type="molecule type" value="Genomic_DNA"/>
</dbReference>
<accession>A0A0G0UBY2</accession>
<proteinExistence type="predicted"/>
<evidence type="ECO:0000313" key="2">
    <source>
        <dbReference type="Proteomes" id="UP000034616"/>
    </source>
</evidence>
<sequence>MWRINHAPKRPTTEYLDVVLTRVEEDDDLRFRADAILAAAEKDTSLFAELFHCPQDPVRHGEGPFVGHHIRLILMTLYAIVDGKVHLMDIEEFRRLKGFEGEIEELEETIKEKVASLEVYALCHDLGKPSTIWFEAKPGSEGASLGFAVPISHAWADEREVKRQELIVRYRELFSVFAKERAEMSASDVQAEFFAQFQILIHYPGHAHSLAEPRLRALFAQVAEARRLTPNDAEDISHVIFQHMDAIVAFQRANLRAYNHFAHYARHYGRDADDFLDLLLAAIFLDAVCASRRRGVHGVWYDATLVVHFLAAEREYAPWKREQRLKAREDARRKEENRRLREAKLDGDSLLTLFQMQTSPQFGSILAAVHKAARGECPLPTSFPADILQELENRVMEYRSLI</sequence>
<comment type="caution">
    <text evidence="1">The sequence shown here is derived from an EMBL/GenBank/DDBJ whole genome shotgun (WGS) entry which is preliminary data.</text>
</comment>
<dbReference type="Proteomes" id="UP000034616">
    <property type="component" value="Unassembled WGS sequence"/>
</dbReference>
<gene>
    <name evidence="1" type="ORF">UU35_C0012G0006</name>
</gene>
<name>A0A0G0UBY2_9BACT</name>
<evidence type="ECO:0000313" key="1">
    <source>
        <dbReference type="EMBL" id="KKR86489.1"/>
    </source>
</evidence>
<organism evidence="1 2">
    <name type="scientific">Candidatus Uhrbacteria bacterium GW2011_GWC2_41_11</name>
    <dbReference type="NCBI Taxonomy" id="1618985"/>
    <lineage>
        <taxon>Bacteria</taxon>
        <taxon>Candidatus Uhriibacteriota</taxon>
    </lineage>
</organism>
<dbReference type="AlphaFoldDB" id="A0A0G0UBY2"/>
<protein>
    <submittedName>
        <fullName evidence="1">Uncharacterized protein</fullName>
    </submittedName>
</protein>
<reference evidence="1 2" key="1">
    <citation type="journal article" date="2015" name="Nature">
        <title>rRNA introns, odd ribosomes, and small enigmatic genomes across a large radiation of phyla.</title>
        <authorList>
            <person name="Brown C.T."/>
            <person name="Hug L.A."/>
            <person name="Thomas B.C."/>
            <person name="Sharon I."/>
            <person name="Castelle C.J."/>
            <person name="Singh A."/>
            <person name="Wilkins M.J."/>
            <person name="Williams K.H."/>
            <person name="Banfield J.F."/>
        </authorList>
    </citation>
    <scope>NUCLEOTIDE SEQUENCE [LARGE SCALE GENOMIC DNA]</scope>
</reference>